<organism evidence="1">
    <name type="scientific">Arundo donax</name>
    <name type="common">Giant reed</name>
    <name type="synonym">Donax arundinaceus</name>
    <dbReference type="NCBI Taxonomy" id="35708"/>
    <lineage>
        <taxon>Eukaryota</taxon>
        <taxon>Viridiplantae</taxon>
        <taxon>Streptophyta</taxon>
        <taxon>Embryophyta</taxon>
        <taxon>Tracheophyta</taxon>
        <taxon>Spermatophyta</taxon>
        <taxon>Magnoliopsida</taxon>
        <taxon>Liliopsida</taxon>
        <taxon>Poales</taxon>
        <taxon>Poaceae</taxon>
        <taxon>PACMAD clade</taxon>
        <taxon>Arundinoideae</taxon>
        <taxon>Arundineae</taxon>
        <taxon>Arundo</taxon>
    </lineage>
</organism>
<proteinExistence type="predicted"/>
<sequence length="45" mass="5451">MSYPMVYILLKNSTLYSNFRFLILKYIPIGKKGYWFLILNITYPI</sequence>
<protein>
    <submittedName>
        <fullName evidence="1">Uncharacterized protein</fullName>
    </submittedName>
</protein>
<reference evidence="1" key="2">
    <citation type="journal article" date="2015" name="Data Brief">
        <title>Shoot transcriptome of the giant reed, Arundo donax.</title>
        <authorList>
            <person name="Barrero R.A."/>
            <person name="Guerrero F.D."/>
            <person name="Moolhuijzen P."/>
            <person name="Goolsby J.A."/>
            <person name="Tidwell J."/>
            <person name="Bellgard S.E."/>
            <person name="Bellgard M.I."/>
        </authorList>
    </citation>
    <scope>NUCLEOTIDE SEQUENCE</scope>
    <source>
        <tissue evidence="1">Shoot tissue taken approximately 20 cm above the soil surface</tissue>
    </source>
</reference>
<accession>A0A0A9HJH3</accession>
<dbReference type="EMBL" id="GBRH01160989">
    <property type="protein sequence ID" value="JAE36907.1"/>
    <property type="molecule type" value="Transcribed_RNA"/>
</dbReference>
<evidence type="ECO:0000313" key="1">
    <source>
        <dbReference type="EMBL" id="JAE36907.1"/>
    </source>
</evidence>
<dbReference type="AlphaFoldDB" id="A0A0A9HJH3"/>
<reference evidence="1" key="1">
    <citation type="submission" date="2014-09" db="EMBL/GenBank/DDBJ databases">
        <authorList>
            <person name="Magalhaes I.L.F."/>
            <person name="Oliveira U."/>
            <person name="Santos F.R."/>
            <person name="Vidigal T.H.D.A."/>
            <person name="Brescovit A.D."/>
            <person name="Santos A.J."/>
        </authorList>
    </citation>
    <scope>NUCLEOTIDE SEQUENCE</scope>
    <source>
        <tissue evidence="1">Shoot tissue taken approximately 20 cm above the soil surface</tissue>
    </source>
</reference>
<name>A0A0A9HJH3_ARUDO</name>